<dbReference type="EMBL" id="NJBN01000002">
    <property type="protein sequence ID" value="TKJ41669.1"/>
    <property type="molecule type" value="Genomic_DNA"/>
</dbReference>
<name>A0A532V3E3_UNCL8</name>
<dbReference type="SUPFAM" id="SSF51126">
    <property type="entry name" value="Pectin lyase-like"/>
    <property type="match status" value="3"/>
</dbReference>
<feature type="domain" description="Secretion system C-terminal sorting" evidence="2">
    <location>
        <begin position="1341"/>
        <end position="1416"/>
    </location>
</feature>
<dbReference type="Pfam" id="PF18962">
    <property type="entry name" value="Por_Secre_tail"/>
    <property type="match status" value="1"/>
</dbReference>
<gene>
    <name evidence="3" type="ORF">CEE37_03630</name>
</gene>
<feature type="domain" description="Right handed beta helix" evidence="1">
    <location>
        <begin position="560"/>
        <end position="714"/>
    </location>
</feature>
<dbReference type="InterPro" id="IPR012334">
    <property type="entry name" value="Pectin_lyas_fold"/>
</dbReference>
<protein>
    <recommendedName>
        <fullName evidence="5">Secretion system C-terminal sorting domain-containing protein</fullName>
    </recommendedName>
</protein>
<dbReference type="Pfam" id="PF13229">
    <property type="entry name" value="Beta_helix"/>
    <property type="match status" value="2"/>
</dbReference>
<accession>A0A532V3E3</accession>
<dbReference type="InterPro" id="IPR011050">
    <property type="entry name" value="Pectin_lyase_fold/virulence"/>
</dbReference>
<proteinExistence type="predicted"/>
<evidence type="ECO:0000313" key="4">
    <source>
        <dbReference type="Proteomes" id="UP000319619"/>
    </source>
</evidence>
<evidence type="ECO:0000313" key="3">
    <source>
        <dbReference type="EMBL" id="TKJ41669.1"/>
    </source>
</evidence>
<sequence length="1419" mass="156192">MEVVMRGHKIIFIILIILIPVLAQGQTYISGSIGSQTWTPAGSPYIITADTWADSLTVEAAVEVFFNSDCILEIEEVFTVNGTETDSVLFSDGNTTWKSITIDVTYPRLNSINYAIFQGSSGFFSWYMGDCLHIKSSNAEINNCTFRNNTCDKSPIDVNGGVSCDILISNCDFYNNTTGGQIGINTDGDILIRNCRFFDNISDGIIAAGYSNYLEEEQNSVIYNCQFFENECQYVISLYKGIVANSIFYETVSPGYPFFDEYGAATNYKYKIIQNCIFWVGDSLVGGGQTYDVEYCDLPFTYPGIGNISADPLFMDPTNGNFNLSPGSPCIDTGNPSGFWVDEDSSRSDMGLRSYDLIIPSVLNVEFEPLWPTQQTEKSFQLLNLHPYNITITGSYLTSPDNFQYNIITPLILEPNQGTEIPITFTCPGYDRSSDLVFTSPQFIINDTASVHIWGPLREFTPVSGIWTAAQSPYCFDEDLIVEDGEQLVIEAGVEVMFEPTRVFQIEGNLQAIGSEEDSIHFTPTDNDDWGGLIFNFADGDNRLEYVIIKEGGVSYPLNNGRGGGIFLDNSQLNMRNCYISDCFNNKGGGFYAYNCNQISMDSCYFEDCYAALGGGFHASNCSEISMDGCYFEYCEASFGGSMYIDNSNIVIDSCTFYRSEIYNNEENENGVALYVSGSDVNITRSLFTYSYPYFEQQSAVLVLDSSSTVDFDHSDLCYHYGNYEPYAVEIIDNLSQINISNSIIYDLDTTFITVNPAQVSMTYSIAPELWPGIGNLLGNPLITEDCELMPNSPCIDAGDPTYPLDPDSSRTDMGAYYYDGSVLQGAVSGIWTAANSPYSIVGDVFIPEGDTLIMLPGTEVEFLEILTFDVYGVLLCQGTEEDPVLISGPFWSRTYFHNASQPSYIHYTHFNEVIVEIPTCSLELYNTTISECVYLGSQPVLIDNCLTGSIYAENSSGNTITNSEIDGGIRYGTDWIVINNYIHDYMSFNVEFFPAIATCVAYSEGLFINNVLNAYASNPSWFASAYGFDECSGEISHNIITSTTGSGYTFDNGRGLYNCSGVARHNCINADGYGVDDPIGEVFNNTIINARYGIMDFSGTARNNIIVNCETGVNGPTVVEYSCIYNCPTPFANGATAGVGTIEEDPLLINTWFLDPNSPCIDAGDPDPFYNDPDGTRDDMGANYFDQGAAYATVSLTPYGTPIQIPATGGSFDFNIAIANSGANQVVGDVWCNVILPNGNLYGPLLGPINLTLPAGFQLDRDRSQTVPGGAPEGTYTYQAFIGLHPETIWDMDSFTFEKLTTGDGAWVEDWSNSGEPFDEWLTTKDDPSIPETYSLEQNYPNPFNPLTTISFALPEAGRVQLAVYNMLGRQVAQLVNGYRGAGCHVFTFDGSGLSSGIYFYRIEAGDFTAVRKMVLVK</sequence>
<dbReference type="InterPro" id="IPR006626">
    <property type="entry name" value="PbH1"/>
</dbReference>
<evidence type="ECO:0008006" key="5">
    <source>
        <dbReference type="Google" id="ProtNLM"/>
    </source>
</evidence>
<reference evidence="3 4" key="1">
    <citation type="submission" date="2017-06" db="EMBL/GenBank/DDBJ databases">
        <title>Novel microbial phyla capable of carbon fixation and sulfur reduction in deep-sea sediments.</title>
        <authorList>
            <person name="Huang J."/>
            <person name="Baker B."/>
            <person name="Wang Y."/>
        </authorList>
    </citation>
    <scope>NUCLEOTIDE SEQUENCE [LARGE SCALE GENOMIC DNA]</scope>
    <source>
        <strain evidence="3">B3_LCP</strain>
    </source>
</reference>
<dbReference type="InterPro" id="IPR039448">
    <property type="entry name" value="Beta_helix"/>
</dbReference>
<evidence type="ECO:0000259" key="2">
    <source>
        <dbReference type="Pfam" id="PF18962"/>
    </source>
</evidence>
<dbReference type="InterPro" id="IPR026444">
    <property type="entry name" value="Secre_tail"/>
</dbReference>
<dbReference type="Proteomes" id="UP000319619">
    <property type="component" value="Unassembled WGS sequence"/>
</dbReference>
<dbReference type="Gene3D" id="2.160.20.10">
    <property type="entry name" value="Single-stranded right-handed beta-helix, Pectin lyase-like"/>
    <property type="match status" value="3"/>
</dbReference>
<dbReference type="Gene3D" id="2.60.40.4070">
    <property type="match status" value="1"/>
</dbReference>
<comment type="caution">
    <text evidence="3">The sequence shown here is derived from an EMBL/GenBank/DDBJ whole genome shotgun (WGS) entry which is preliminary data.</text>
</comment>
<dbReference type="NCBIfam" id="TIGR04183">
    <property type="entry name" value="Por_Secre_tail"/>
    <property type="match status" value="1"/>
</dbReference>
<organism evidence="3 4">
    <name type="scientific">candidate division LCP-89 bacterium B3_LCP</name>
    <dbReference type="NCBI Taxonomy" id="2012998"/>
    <lineage>
        <taxon>Bacteria</taxon>
        <taxon>Pseudomonadati</taxon>
        <taxon>Bacteria division LCP-89</taxon>
    </lineage>
</organism>
<evidence type="ECO:0000259" key="1">
    <source>
        <dbReference type="Pfam" id="PF13229"/>
    </source>
</evidence>
<dbReference type="SMART" id="SM00710">
    <property type="entry name" value="PbH1"/>
    <property type="match status" value="9"/>
</dbReference>
<feature type="domain" description="Right handed beta helix" evidence="1">
    <location>
        <begin position="126"/>
        <end position="242"/>
    </location>
</feature>